<sequence length="77" mass="8791">LSHTAQQVVTTSSQNQRENVGKRSRTLLLIAFHSESLQPCNNNSPIRDYHTLCDEEYGRFTTHKLNSNSEIVSQDPF</sequence>
<reference evidence="3" key="1">
    <citation type="submission" date="2012-08" db="EMBL/GenBank/DDBJ databases">
        <title>The Genome Sequence of Wuchereria bancrofti.</title>
        <authorList>
            <person name="Nutman T.B."/>
            <person name="Fink D.L."/>
            <person name="Russ C."/>
            <person name="Young S."/>
            <person name="Zeng Q."/>
            <person name="Koehrsen M."/>
            <person name="Alvarado L."/>
            <person name="Berlin A."/>
            <person name="Chapman S.B."/>
            <person name="Chen Z."/>
            <person name="Freedman E."/>
            <person name="Gellesch M."/>
            <person name="Goldberg J."/>
            <person name="Griggs A."/>
            <person name="Gujja S."/>
            <person name="Heilman E.R."/>
            <person name="Heiman D."/>
            <person name="Hepburn T."/>
            <person name="Howarth C."/>
            <person name="Jen D."/>
            <person name="Larson L."/>
            <person name="Lewis B."/>
            <person name="Mehta T."/>
            <person name="Park D."/>
            <person name="Pearson M."/>
            <person name="Roberts A."/>
            <person name="Saif S."/>
            <person name="Shea T."/>
            <person name="Shenoy N."/>
            <person name="Sisk P."/>
            <person name="Stolte C."/>
            <person name="Sykes S."/>
            <person name="Walk T."/>
            <person name="White J."/>
            <person name="Yandava C."/>
            <person name="Haas B."/>
            <person name="Henn M.R."/>
            <person name="Nusbaum C."/>
            <person name="Birren B."/>
        </authorList>
    </citation>
    <scope>NUCLEOTIDE SEQUENCE [LARGE SCALE GENOMIC DNA]</scope>
    <source>
        <strain evidence="3">NA</strain>
    </source>
</reference>
<accession>J9E339</accession>
<protein>
    <submittedName>
        <fullName evidence="2">Uncharacterized protein</fullName>
    </submittedName>
</protein>
<gene>
    <name evidence="2" type="ORF">WUBG_17716</name>
</gene>
<feature type="compositionally biased region" description="Polar residues" evidence="1">
    <location>
        <begin position="1"/>
        <end position="18"/>
    </location>
</feature>
<feature type="region of interest" description="Disordered" evidence="1">
    <location>
        <begin position="1"/>
        <end position="20"/>
    </location>
</feature>
<evidence type="ECO:0000313" key="3">
    <source>
        <dbReference type="Proteomes" id="UP000004810"/>
    </source>
</evidence>
<evidence type="ECO:0000256" key="1">
    <source>
        <dbReference type="SAM" id="MobiDB-lite"/>
    </source>
</evidence>
<dbReference type="Proteomes" id="UP000004810">
    <property type="component" value="Unassembled WGS sequence"/>
</dbReference>
<organism evidence="2 3">
    <name type="scientific">Wuchereria bancrofti</name>
    <dbReference type="NCBI Taxonomy" id="6293"/>
    <lineage>
        <taxon>Eukaryota</taxon>
        <taxon>Metazoa</taxon>
        <taxon>Ecdysozoa</taxon>
        <taxon>Nematoda</taxon>
        <taxon>Chromadorea</taxon>
        <taxon>Rhabditida</taxon>
        <taxon>Spirurina</taxon>
        <taxon>Spiruromorpha</taxon>
        <taxon>Filarioidea</taxon>
        <taxon>Onchocercidae</taxon>
        <taxon>Wuchereria</taxon>
    </lineage>
</organism>
<proteinExistence type="predicted"/>
<name>J9E339_WUCBA</name>
<dbReference type="EMBL" id="ADBV01018770">
    <property type="protein sequence ID" value="EJW71377.1"/>
    <property type="molecule type" value="Genomic_DNA"/>
</dbReference>
<evidence type="ECO:0000313" key="2">
    <source>
        <dbReference type="EMBL" id="EJW71377.1"/>
    </source>
</evidence>
<comment type="caution">
    <text evidence="2">The sequence shown here is derived from an EMBL/GenBank/DDBJ whole genome shotgun (WGS) entry which is preliminary data.</text>
</comment>
<feature type="non-terminal residue" evidence="2">
    <location>
        <position position="1"/>
    </location>
</feature>
<dbReference type="AlphaFoldDB" id="J9E339"/>